<dbReference type="PANTHER" id="PTHR18934">
    <property type="entry name" value="ATP-DEPENDENT RNA HELICASE"/>
    <property type="match status" value="1"/>
</dbReference>
<evidence type="ECO:0000259" key="3">
    <source>
        <dbReference type="PROSITE" id="PS51192"/>
    </source>
</evidence>
<dbReference type="OrthoDB" id="66977at2759"/>
<dbReference type="PROSITE" id="PS51192">
    <property type="entry name" value="HELICASE_ATP_BIND_1"/>
    <property type="match status" value="1"/>
</dbReference>
<dbReference type="PROSITE" id="PS51194">
    <property type="entry name" value="HELICASE_CTER"/>
    <property type="match status" value="1"/>
</dbReference>
<gene>
    <name evidence="5" type="ORF">AFUS01_LOCUS21151</name>
</gene>
<dbReference type="InterPro" id="IPR011545">
    <property type="entry name" value="DEAD/DEAH_box_helicase_dom"/>
</dbReference>
<comment type="caution">
    <text evidence="5">The sequence shown here is derived from an EMBL/GenBank/DDBJ whole genome shotgun (WGS) entry which is preliminary data.</text>
</comment>
<dbReference type="Pfam" id="PF00270">
    <property type="entry name" value="DEAD"/>
    <property type="match status" value="1"/>
</dbReference>
<dbReference type="Pfam" id="PF00271">
    <property type="entry name" value="Helicase_C"/>
    <property type="match status" value="1"/>
</dbReference>
<dbReference type="InterPro" id="IPR014001">
    <property type="entry name" value="Helicase_ATP-bd"/>
</dbReference>
<name>A0A8J2KAR1_9HEXA</name>
<dbReference type="Proteomes" id="UP000708208">
    <property type="component" value="Unassembled WGS sequence"/>
</dbReference>
<dbReference type="CDD" id="cd17917">
    <property type="entry name" value="DEXHc_RHA-like"/>
    <property type="match status" value="1"/>
</dbReference>
<dbReference type="InterPro" id="IPR001650">
    <property type="entry name" value="Helicase_C-like"/>
</dbReference>
<dbReference type="AlphaFoldDB" id="A0A8J2KAR1"/>
<evidence type="ECO:0000256" key="1">
    <source>
        <dbReference type="ARBA" id="ARBA00022741"/>
    </source>
</evidence>
<dbReference type="GO" id="GO:0004386">
    <property type="term" value="F:helicase activity"/>
    <property type="evidence" value="ECO:0007669"/>
    <property type="project" value="TreeGrafter"/>
</dbReference>
<protein>
    <submittedName>
        <fullName evidence="5">Uncharacterized protein</fullName>
    </submittedName>
</protein>
<dbReference type="GO" id="GO:0005524">
    <property type="term" value="F:ATP binding"/>
    <property type="evidence" value="ECO:0007669"/>
    <property type="project" value="UniProtKB-KW"/>
</dbReference>
<feature type="domain" description="Helicase C-terminal" evidence="4">
    <location>
        <begin position="238"/>
        <end position="342"/>
    </location>
</feature>
<keyword evidence="1" id="KW-0547">Nucleotide-binding</keyword>
<dbReference type="GO" id="GO:0003723">
    <property type="term" value="F:RNA binding"/>
    <property type="evidence" value="ECO:0007669"/>
    <property type="project" value="TreeGrafter"/>
</dbReference>
<evidence type="ECO:0000313" key="5">
    <source>
        <dbReference type="EMBL" id="CAG7732652.1"/>
    </source>
</evidence>
<sequence length="342" mass="39330">VIIDGFTGCGKTTQIPQLIIDRAAELRKPCNVIVTQPRRLAAVSVARRVCEERCWELGTVVGYQVGMDKRVTKNETLVTYMTTGVLLRKLTGCKNFQEWTHIIVDEVHERDLETDLLLLLIKKILIEDKLGKKRNVKLILMSATVNARQFSQYFAVSKRDDENVETPVIKIPTIKKYKIEDVFLDQLVSSPEALDEIYSKIDMERATLIPELYTQAVRTIKELDREEASHDPRLRHGAEDKLIQRERGSVLVFLPGIMEIKTMCKLLNEENRKQANNDTKFKDPDPFQWDIVNLHSSVTNDEQRKVFDTPKPYRRKIILSTNIAESSITVPDIVYGIMLKFS</sequence>
<keyword evidence="2" id="KW-0067">ATP-binding</keyword>
<feature type="non-terminal residue" evidence="5">
    <location>
        <position position="1"/>
    </location>
</feature>
<feature type="domain" description="Helicase ATP-binding" evidence="3">
    <location>
        <begin position="1"/>
        <end position="163"/>
    </location>
</feature>
<evidence type="ECO:0000313" key="6">
    <source>
        <dbReference type="Proteomes" id="UP000708208"/>
    </source>
</evidence>
<dbReference type="SMART" id="SM00487">
    <property type="entry name" value="DEXDc"/>
    <property type="match status" value="1"/>
</dbReference>
<dbReference type="CDD" id="cd18791">
    <property type="entry name" value="SF2_C_RHA"/>
    <property type="match status" value="1"/>
</dbReference>
<proteinExistence type="predicted"/>
<accession>A0A8J2KAR1</accession>
<organism evidence="5 6">
    <name type="scientific">Allacma fusca</name>
    <dbReference type="NCBI Taxonomy" id="39272"/>
    <lineage>
        <taxon>Eukaryota</taxon>
        <taxon>Metazoa</taxon>
        <taxon>Ecdysozoa</taxon>
        <taxon>Arthropoda</taxon>
        <taxon>Hexapoda</taxon>
        <taxon>Collembola</taxon>
        <taxon>Symphypleona</taxon>
        <taxon>Sminthuridae</taxon>
        <taxon>Allacma</taxon>
    </lineage>
</organism>
<evidence type="ECO:0000259" key="4">
    <source>
        <dbReference type="PROSITE" id="PS51194"/>
    </source>
</evidence>
<evidence type="ECO:0000256" key="2">
    <source>
        <dbReference type="ARBA" id="ARBA00022840"/>
    </source>
</evidence>
<reference evidence="5" key="1">
    <citation type="submission" date="2021-06" db="EMBL/GenBank/DDBJ databases">
        <authorList>
            <person name="Hodson N. C."/>
            <person name="Mongue J. A."/>
            <person name="Jaron S. K."/>
        </authorList>
    </citation>
    <scope>NUCLEOTIDE SEQUENCE</scope>
</reference>
<dbReference type="PANTHER" id="PTHR18934:SF113">
    <property type="entry name" value="ATP-DEPENDENT RNA HELICASE TDRD9"/>
    <property type="match status" value="1"/>
</dbReference>
<keyword evidence="6" id="KW-1185">Reference proteome</keyword>
<dbReference type="EMBL" id="CAJVCH010235250">
    <property type="protein sequence ID" value="CAG7732652.1"/>
    <property type="molecule type" value="Genomic_DNA"/>
</dbReference>